<protein>
    <submittedName>
        <fullName evidence="2">Uncharacterized protein</fullName>
    </submittedName>
</protein>
<proteinExistence type="predicted"/>
<feature type="compositionally biased region" description="Acidic residues" evidence="1">
    <location>
        <begin position="227"/>
        <end position="245"/>
    </location>
</feature>
<feature type="compositionally biased region" description="Polar residues" evidence="1">
    <location>
        <begin position="438"/>
        <end position="447"/>
    </location>
</feature>
<feature type="compositionally biased region" description="Basic and acidic residues" evidence="1">
    <location>
        <begin position="427"/>
        <end position="436"/>
    </location>
</feature>
<dbReference type="AlphaFoldDB" id="A0A9P6L8J0"/>
<evidence type="ECO:0000313" key="2">
    <source>
        <dbReference type="EMBL" id="KAF9786824.1"/>
    </source>
</evidence>
<dbReference type="OrthoDB" id="5396103at2759"/>
<feature type="compositionally biased region" description="Polar residues" evidence="1">
    <location>
        <begin position="112"/>
        <end position="122"/>
    </location>
</feature>
<feature type="compositionally biased region" description="Low complexity" evidence="1">
    <location>
        <begin position="100"/>
        <end position="111"/>
    </location>
</feature>
<gene>
    <name evidence="2" type="ORF">BJ322DRAFT_678679</name>
</gene>
<sequence>MSGTLSHNRLPLPASSSAFDLPASSSPSSINPDDGLSPFMLHQRRRPSLLNPKLGHLSLEKRHHSPLSSSFKLRSSRRRKSTSNGEDSESDRDSTKMWISDRSASTSSESSRNATPPQQPESTLTTATATEALFGLASKPVGDMVGARPSTPPRSSGFDSMEIVHRRRLSLPIKFPRVLSLLSESRPDENELKSEAQFQRLLASYAGNPLTPKTPRAPSDRGKYPEEAGDEEEVAVQSDDDDELCDGSMFGYGTTTTEAINISRRGTPAQSLNGDDIYSWNPGSPAGSSYMDVDPVFSFGSPGVTPTSGPSSWRYTPPSTSSAVRSNKRKHDDRYDPYPAAKRRAVSPSMSTYLRGSPRISIPVSIPISVPNSSSTSPVITQMQSFAHPNFAFSRPMIGSPGMSSPTMRASVGLLASPILRPLAKGRREGDVREVENTGESLGSISL</sequence>
<organism evidence="2 3">
    <name type="scientific">Thelephora terrestris</name>
    <dbReference type="NCBI Taxonomy" id="56493"/>
    <lineage>
        <taxon>Eukaryota</taxon>
        <taxon>Fungi</taxon>
        <taxon>Dikarya</taxon>
        <taxon>Basidiomycota</taxon>
        <taxon>Agaricomycotina</taxon>
        <taxon>Agaricomycetes</taxon>
        <taxon>Thelephorales</taxon>
        <taxon>Thelephoraceae</taxon>
        <taxon>Thelephora</taxon>
    </lineage>
</organism>
<reference evidence="2" key="2">
    <citation type="submission" date="2020-11" db="EMBL/GenBank/DDBJ databases">
        <authorList>
            <consortium name="DOE Joint Genome Institute"/>
            <person name="Kuo A."/>
            <person name="Miyauchi S."/>
            <person name="Kiss E."/>
            <person name="Drula E."/>
            <person name="Kohler A."/>
            <person name="Sanchez-Garcia M."/>
            <person name="Andreopoulos B."/>
            <person name="Barry K.W."/>
            <person name="Bonito G."/>
            <person name="Buee M."/>
            <person name="Carver A."/>
            <person name="Chen C."/>
            <person name="Cichocki N."/>
            <person name="Clum A."/>
            <person name="Culley D."/>
            <person name="Crous P.W."/>
            <person name="Fauchery L."/>
            <person name="Girlanda M."/>
            <person name="Hayes R."/>
            <person name="Keri Z."/>
            <person name="Labutti K."/>
            <person name="Lipzen A."/>
            <person name="Lombard V."/>
            <person name="Magnuson J."/>
            <person name="Maillard F."/>
            <person name="Morin E."/>
            <person name="Murat C."/>
            <person name="Nolan M."/>
            <person name="Ohm R."/>
            <person name="Pangilinan J."/>
            <person name="Pereira M."/>
            <person name="Perotto S."/>
            <person name="Peter M."/>
            <person name="Riley R."/>
            <person name="Sitrit Y."/>
            <person name="Stielow B."/>
            <person name="Szollosi G."/>
            <person name="Zifcakova L."/>
            <person name="Stursova M."/>
            <person name="Spatafora J.W."/>
            <person name="Tedersoo L."/>
            <person name="Vaario L.-M."/>
            <person name="Yamada A."/>
            <person name="Yan M."/>
            <person name="Wang P."/>
            <person name="Xu J."/>
            <person name="Bruns T."/>
            <person name="Baldrian P."/>
            <person name="Vilgalys R."/>
            <person name="Henrissat B."/>
            <person name="Grigoriev I.V."/>
            <person name="Hibbett D."/>
            <person name="Nagy L.G."/>
            <person name="Martin F.M."/>
        </authorList>
    </citation>
    <scope>NUCLEOTIDE SEQUENCE</scope>
    <source>
        <strain evidence="2">UH-Tt-Lm1</strain>
    </source>
</reference>
<feature type="region of interest" description="Disordered" evidence="1">
    <location>
        <begin position="1"/>
        <end position="123"/>
    </location>
</feature>
<name>A0A9P6L8J0_9AGAM</name>
<feature type="compositionally biased region" description="Low complexity" evidence="1">
    <location>
        <begin position="301"/>
        <end position="312"/>
    </location>
</feature>
<evidence type="ECO:0000256" key="1">
    <source>
        <dbReference type="SAM" id="MobiDB-lite"/>
    </source>
</evidence>
<feature type="region of interest" description="Disordered" evidence="1">
    <location>
        <begin position="427"/>
        <end position="447"/>
    </location>
</feature>
<reference evidence="2" key="1">
    <citation type="journal article" date="2020" name="Nat. Commun.">
        <title>Large-scale genome sequencing of mycorrhizal fungi provides insights into the early evolution of symbiotic traits.</title>
        <authorList>
            <person name="Miyauchi S."/>
            <person name="Kiss E."/>
            <person name="Kuo A."/>
            <person name="Drula E."/>
            <person name="Kohler A."/>
            <person name="Sanchez-Garcia M."/>
            <person name="Morin E."/>
            <person name="Andreopoulos B."/>
            <person name="Barry K.W."/>
            <person name="Bonito G."/>
            <person name="Buee M."/>
            <person name="Carver A."/>
            <person name="Chen C."/>
            <person name="Cichocki N."/>
            <person name="Clum A."/>
            <person name="Culley D."/>
            <person name="Crous P.W."/>
            <person name="Fauchery L."/>
            <person name="Girlanda M."/>
            <person name="Hayes R.D."/>
            <person name="Keri Z."/>
            <person name="LaButti K."/>
            <person name="Lipzen A."/>
            <person name="Lombard V."/>
            <person name="Magnuson J."/>
            <person name="Maillard F."/>
            <person name="Murat C."/>
            <person name="Nolan M."/>
            <person name="Ohm R.A."/>
            <person name="Pangilinan J."/>
            <person name="Pereira M.F."/>
            <person name="Perotto S."/>
            <person name="Peter M."/>
            <person name="Pfister S."/>
            <person name="Riley R."/>
            <person name="Sitrit Y."/>
            <person name="Stielow J.B."/>
            <person name="Szollosi G."/>
            <person name="Zifcakova L."/>
            <person name="Stursova M."/>
            <person name="Spatafora J.W."/>
            <person name="Tedersoo L."/>
            <person name="Vaario L.M."/>
            <person name="Yamada A."/>
            <person name="Yan M."/>
            <person name="Wang P."/>
            <person name="Xu J."/>
            <person name="Bruns T."/>
            <person name="Baldrian P."/>
            <person name="Vilgalys R."/>
            <person name="Dunand C."/>
            <person name="Henrissat B."/>
            <person name="Grigoriev I.V."/>
            <person name="Hibbett D."/>
            <person name="Nagy L.G."/>
            <person name="Martin F.M."/>
        </authorList>
    </citation>
    <scope>NUCLEOTIDE SEQUENCE</scope>
    <source>
        <strain evidence="2">UH-Tt-Lm1</strain>
    </source>
</reference>
<dbReference type="Proteomes" id="UP000736335">
    <property type="component" value="Unassembled WGS sequence"/>
</dbReference>
<keyword evidence="3" id="KW-1185">Reference proteome</keyword>
<evidence type="ECO:0000313" key="3">
    <source>
        <dbReference type="Proteomes" id="UP000736335"/>
    </source>
</evidence>
<feature type="compositionally biased region" description="Polar residues" evidence="1">
    <location>
        <begin position="313"/>
        <end position="325"/>
    </location>
</feature>
<feature type="region of interest" description="Disordered" evidence="1">
    <location>
        <begin position="205"/>
        <end position="248"/>
    </location>
</feature>
<feature type="region of interest" description="Disordered" evidence="1">
    <location>
        <begin position="301"/>
        <end position="336"/>
    </location>
</feature>
<accession>A0A9P6L8J0</accession>
<feature type="compositionally biased region" description="Low complexity" evidence="1">
    <location>
        <begin position="10"/>
        <end position="29"/>
    </location>
</feature>
<dbReference type="EMBL" id="WIUZ02000005">
    <property type="protein sequence ID" value="KAF9786824.1"/>
    <property type="molecule type" value="Genomic_DNA"/>
</dbReference>
<comment type="caution">
    <text evidence="2">The sequence shown here is derived from an EMBL/GenBank/DDBJ whole genome shotgun (WGS) entry which is preliminary data.</text>
</comment>